<dbReference type="Pfam" id="PF00734">
    <property type="entry name" value="CBM_1"/>
    <property type="match status" value="1"/>
</dbReference>
<keyword evidence="12" id="KW-1185">Reference proteome</keyword>
<dbReference type="GO" id="GO:0005576">
    <property type="term" value="C:extracellular region"/>
    <property type="evidence" value="ECO:0007669"/>
    <property type="project" value="InterPro"/>
</dbReference>
<reference evidence="11 12" key="1">
    <citation type="journal article" date="2010" name="Proc. Natl. Acad. Sci. U.S.A.">
        <title>Insights into evolution of multicellular fungi from the assembled chromosomes of the mushroom Coprinopsis cinerea (Coprinus cinereus).</title>
        <authorList>
            <person name="Stajich J.E."/>
            <person name="Wilke S.K."/>
            <person name="Ahren D."/>
            <person name="Au C.H."/>
            <person name="Birren B.W."/>
            <person name="Borodovsky M."/>
            <person name="Burns C."/>
            <person name="Canback B."/>
            <person name="Casselton L.A."/>
            <person name="Cheng C.K."/>
            <person name="Deng J."/>
            <person name="Dietrich F.S."/>
            <person name="Fargo D.C."/>
            <person name="Farman M.L."/>
            <person name="Gathman A.C."/>
            <person name="Goldberg J."/>
            <person name="Guigo R."/>
            <person name="Hoegger P.J."/>
            <person name="Hooker J.B."/>
            <person name="Huggins A."/>
            <person name="James T.Y."/>
            <person name="Kamada T."/>
            <person name="Kilaru S."/>
            <person name="Kodira C."/>
            <person name="Kues U."/>
            <person name="Kupfer D."/>
            <person name="Kwan H.S."/>
            <person name="Lomsadze A."/>
            <person name="Li W."/>
            <person name="Lilly W.W."/>
            <person name="Ma L.J."/>
            <person name="Mackey A.J."/>
            <person name="Manning G."/>
            <person name="Martin F."/>
            <person name="Muraguchi H."/>
            <person name="Natvig D.O."/>
            <person name="Palmerini H."/>
            <person name="Ramesh M.A."/>
            <person name="Rehmeyer C.J."/>
            <person name="Roe B.A."/>
            <person name="Shenoy N."/>
            <person name="Stanke M."/>
            <person name="Ter-Hovhannisyan V."/>
            <person name="Tunlid A."/>
            <person name="Velagapudi R."/>
            <person name="Vision T.J."/>
            <person name="Zeng Q."/>
            <person name="Zolan M.E."/>
            <person name="Pukkila P.J."/>
        </authorList>
    </citation>
    <scope>NUCLEOTIDE SEQUENCE [LARGE SCALE GENOMIC DNA]</scope>
    <source>
        <strain evidence="12">Okayama-7 / 130 / ATCC MYA-4618 / FGSC 9003</strain>
    </source>
</reference>
<dbReference type="Pfam" id="PF00150">
    <property type="entry name" value="Cellulase"/>
    <property type="match status" value="1"/>
</dbReference>
<dbReference type="KEGG" id="cci:CC1G_06324"/>
<dbReference type="OMA" id="GDYFQSI"/>
<dbReference type="InterPro" id="IPR000254">
    <property type="entry name" value="CBD"/>
</dbReference>
<dbReference type="PROSITE" id="PS00562">
    <property type="entry name" value="CBM1_1"/>
    <property type="match status" value="1"/>
</dbReference>
<name>A8NTI7_COPC7</name>
<feature type="compositionally biased region" description="Low complexity" evidence="8">
    <location>
        <begin position="71"/>
        <end position="83"/>
    </location>
</feature>
<dbReference type="InterPro" id="IPR018087">
    <property type="entry name" value="Glyco_hydro_5_CS"/>
</dbReference>
<evidence type="ECO:0000256" key="4">
    <source>
        <dbReference type="ARBA" id="ARBA00022729"/>
    </source>
</evidence>
<dbReference type="InParanoid" id="A8NTI7"/>
<evidence type="ECO:0000256" key="8">
    <source>
        <dbReference type="SAM" id="MobiDB-lite"/>
    </source>
</evidence>
<dbReference type="SUPFAM" id="SSF57180">
    <property type="entry name" value="Cellulose-binding domain"/>
    <property type="match status" value="1"/>
</dbReference>
<dbReference type="GO" id="GO:0008810">
    <property type="term" value="F:cellulase activity"/>
    <property type="evidence" value="ECO:0007669"/>
    <property type="project" value="UniProtKB-EC"/>
</dbReference>
<dbReference type="GO" id="GO:0030248">
    <property type="term" value="F:cellulose binding"/>
    <property type="evidence" value="ECO:0007669"/>
    <property type="project" value="InterPro"/>
</dbReference>
<organism evidence="11 12">
    <name type="scientific">Coprinopsis cinerea (strain Okayama-7 / 130 / ATCC MYA-4618 / FGSC 9003)</name>
    <name type="common">Inky cap fungus</name>
    <name type="synonym">Hormographiella aspergillata</name>
    <dbReference type="NCBI Taxonomy" id="240176"/>
    <lineage>
        <taxon>Eukaryota</taxon>
        <taxon>Fungi</taxon>
        <taxon>Dikarya</taxon>
        <taxon>Basidiomycota</taxon>
        <taxon>Agaricomycotina</taxon>
        <taxon>Agaricomycetes</taxon>
        <taxon>Agaricomycetidae</taxon>
        <taxon>Agaricales</taxon>
        <taxon>Agaricineae</taxon>
        <taxon>Psathyrellaceae</taxon>
        <taxon>Coprinopsis</taxon>
    </lineage>
</organism>
<dbReference type="PANTHER" id="PTHR34142:SF1">
    <property type="entry name" value="GLYCOSIDE HYDROLASE FAMILY 5 DOMAIN-CONTAINING PROTEIN"/>
    <property type="match status" value="1"/>
</dbReference>
<comment type="catalytic activity">
    <reaction evidence="1">
        <text>Endohydrolysis of (1-&gt;4)-beta-D-glucosidic linkages in cellulose, lichenin and cereal beta-D-glucans.</text>
        <dbReference type="EC" id="3.2.1.4"/>
    </reaction>
</comment>
<dbReference type="Gene3D" id="3.20.20.80">
    <property type="entry name" value="Glycosidases"/>
    <property type="match status" value="2"/>
</dbReference>
<dbReference type="GeneID" id="6012780"/>
<evidence type="ECO:0000256" key="9">
    <source>
        <dbReference type="SAM" id="SignalP"/>
    </source>
</evidence>
<dbReference type="InterPro" id="IPR017853">
    <property type="entry name" value="GH"/>
</dbReference>
<gene>
    <name evidence="11" type="ORF">CC1G_06324</name>
</gene>
<dbReference type="SMART" id="SM00236">
    <property type="entry name" value="fCBD"/>
    <property type="match status" value="1"/>
</dbReference>
<evidence type="ECO:0000256" key="3">
    <source>
        <dbReference type="ARBA" id="ARBA00012601"/>
    </source>
</evidence>
<feature type="signal peptide" evidence="9">
    <location>
        <begin position="1"/>
        <end position="22"/>
    </location>
</feature>
<keyword evidence="5 7" id="KW-0378">Hydrolase</keyword>
<feature type="chain" id="PRO_5002727468" description="cellulase" evidence="9">
    <location>
        <begin position="23"/>
        <end position="380"/>
    </location>
</feature>
<dbReference type="PANTHER" id="PTHR34142">
    <property type="entry name" value="ENDO-BETA-1,4-GLUCANASE A"/>
    <property type="match status" value="1"/>
</dbReference>
<dbReference type="PROSITE" id="PS51164">
    <property type="entry name" value="CBM1_2"/>
    <property type="match status" value="1"/>
</dbReference>
<keyword evidence="6 7" id="KW-0326">Glycosidase</keyword>
<dbReference type="RefSeq" id="XP_001836239.2">
    <property type="nucleotide sequence ID" value="XM_001836187.2"/>
</dbReference>
<accession>A8NTI7</accession>
<dbReference type="VEuPathDB" id="FungiDB:CC1G_06324"/>
<dbReference type="GO" id="GO:0009251">
    <property type="term" value="P:glucan catabolic process"/>
    <property type="evidence" value="ECO:0007669"/>
    <property type="project" value="TreeGrafter"/>
</dbReference>
<comment type="caution">
    <text evidence="11">The sequence shown here is derived from an EMBL/GenBank/DDBJ whole genome shotgun (WGS) entry which is preliminary data.</text>
</comment>
<comment type="similarity">
    <text evidence="2 7">Belongs to the glycosyl hydrolase 5 (cellulase A) family.</text>
</comment>
<evidence type="ECO:0000256" key="2">
    <source>
        <dbReference type="ARBA" id="ARBA00005641"/>
    </source>
</evidence>
<evidence type="ECO:0000256" key="1">
    <source>
        <dbReference type="ARBA" id="ARBA00000966"/>
    </source>
</evidence>
<dbReference type="HOGENOM" id="CLU_029718_0_2_1"/>
<dbReference type="SUPFAM" id="SSF51445">
    <property type="entry name" value="(Trans)glycosidases"/>
    <property type="match status" value="1"/>
</dbReference>
<dbReference type="InterPro" id="IPR035971">
    <property type="entry name" value="CBD_sf"/>
</dbReference>
<proteinExistence type="inferred from homology"/>
<evidence type="ECO:0000313" key="12">
    <source>
        <dbReference type="Proteomes" id="UP000001861"/>
    </source>
</evidence>
<dbReference type="InterPro" id="IPR001547">
    <property type="entry name" value="Glyco_hydro_5"/>
</dbReference>
<evidence type="ECO:0000256" key="7">
    <source>
        <dbReference type="RuleBase" id="RU361153"/>
    </source>
</evidence>
<evidence type="ECO:0000259" key="10">
    <source>
        <dbReference type="PROSITE" id="PS51164"/>
    </source>
</evidence>
<keyword evidence="4 9" id="KW-0732">Signal</keyword>
<dbReference type="OrthoDB" id="5823761at2759"/>
<dbReference type="eggNOG" id="ENOG502QXN4">
    <property type="taxonomic scope" value="Eukaryota"/>
</dbReference>
<dbReference type="EMBL" id="AACS02000004">
    <property type="protein sequence ID" value="EAU85611.2"/>
    <property type="molecule type" value="Genomic_DNA"/>
</dbReference>
<dbReference type="PROSITE" id="PS00659">
    <property type="entry name" value="GLYCOSYL_HYDROL_F5"/>
    <property type="match status" value="1"/>
</dbReference>
<dbReference type="EC" id="3.2.1.4" evidence="3"/>
<sequence>MKSVLSPLSATVIALLSTAAVAVPPYGQCGGSGYTGPSDCDSGYTCVPVNQWYHQCQPGSSAPTNPPNPPVATTTTTAPRPTNSACPGAVTKFRYFGVNQAGAEFGSNIIPGELGTHYIWPAPSSIDFFVNEGFNTFRIPFQLERLNPPARGLTGSFEQPYLQDLKRTVDYITRNKNSFAIIERWRNLATEFRDNDKVIFDVMNEPHTMDARVVFDLNQAAVNAIREAGATRQLILVEGTSWTGAWTWTTTSGNGNVFQNIRDPNNNVAIQMHQYLDSDGSGTSPTCVSSSIGRERLAAATAWLKQHNLKGFLGELGAGSNPTCIEAIKGALCSLQESDVWIGWAWWAAGPWWGNYFQSIEPPNGPALAQMYPQAIKPFI</sequence>
<dbReference type="STRING" id="240176.A8NTI7"/>
<feature type="region of interest" description="Disordered" evidence="8">
    <location>
        <begin position="58"/>
        <end position="83"/>
    </location>
</feature>
<dbReference type="AlphaFoldDB" id="A8NTI7"/>
<evidence type="ECO:0000256" key="6">
    <source>
        <dbReference type="ARBA" id="ARBA00023295"/>
    </source>
</evidence>
<feature type="domain" description="CBM1" evidence="10">
    <location>
        <begin position="21"/>
        <end position="57"/>
    </location>
</feature>
<evidence type="ECO:0000313" key="11">
    <source>
        <dbReference type="EMBL" id="EAU85611.2"/>
    </source>
</evidence>
<protein>
    <recommendedName>
        <fullName evidence="3">cellulase</fullName>
        <ecNumber evidence="3">3.2.1.4</ecNumber>
    </recommendedName>
</protein>
<dbReference type="Proteomes" id="UP000001861">
    <property type="component" value="Unassembled WGS sequence"/>
</dbReference>
<evidence type="ECO:0000256" key="5">
    <source>
        <dbReference type="ARBA" id="ARBA00022801"/>
    </source>
</evidence>